<dbReference type="PANTHER" id="PTHR28152:SF1">
    <property type="entry name" value="HYDROXYACYL-THIOESTER DEHYDRATASE TYPE 2, MITOCHONDRIAL"/>
    <property type="match status" value="1"/>
</dbReference>
<evidence type="ECO:0000259" key="1">
    <source>
        <dbReference type="Pfam" id="PF13452"/>
    </source>
</evidence>
<protein>
    <submittedName>
        <fullName evidence="2">MaoC family dehydratase N-terminal domain-containing protein</fullName>
    </submittedName>
</protein>
<comment type="caution">
    <text evidence="2">The sequence shown here is derived from an EMBL/GenBank/DDBJ whole genome shotgun (WGS) entry which is preliminary data.</text>
</comment>
<dbReference type="Proteomes" id="UP001500755">
    <property type="component" value="Unassembled WGS sequence"/>
</dbReference>
<dbReference type="InterPro" id="IPR052741">
    <property type="entry name" value="Mitochondrial_HTD2"/>
</dbReference>
<sequence>MTEATAPIDIDHLRQWVGRSIETTDVATASKSAGLRATLDHTEDPWGGVYFPLGHWVLFNPDAAQSELAVDGHPHKGGFLPPVPLPRRMWAGSSVTFHAPIPVGSEVREVQTIKDVKHKSGRSGELVFLTVDHEVFVGDTLAVTDVQTIVYREAAEKTRATEQSAAERAAFEPADTSGWDYSYVVRPDEPLLLRYSALTFNAHRIHYDRDYCLEEEGYPGLVVHGPLSATLMVEAFMRNHPGVPLKTFSFSARTPIFDHTPVAYVGRVKKDESGAEVPGTYEVGALDPSGTVCLTGEITV</sequence>
<evidence type="ECO:0000313" key="3">
    <source>
        <dbReference type="Proteomes" id="UP001500755"/>
    </source>
</evidence>
<dbReference type="Pfam" id="PF13452">
    <property type="entry name" value="FAS1_DH_region"/>
    <property type="match status" value="1"/>
</dbReference>
<gene>
    <name evidence="2" type="ORF">GCM10009755_03800</name>
</gene>
<proteinExistence type="predicted"/>
<organism evidence="2 3">
    <name type="scientific">Brevibacterium samyangense</name>
    <dbReference type="NCBI Taxonomy" id="366888"/>
    <lineage>
        <taxon>Bacteria</taxon>
        <taxon>Bacillati</taxon>
        <taxon>Actinomycetota</taxon>
        <taxon>Actinomycetes</taxon>
        <taxon>Micrococcales</taxon>
        <taxon>Brevibacteriaceae</taxon>
        <taxon>Brevibacterium</taxon>
    </lineage>
</organism>
<dbReference type="PANTHER" id="PTHR28152">
    <property type="entry name" value="HYDROXYACYL-THIOESTER DEHYDRATASE TYPE 2, MITOCHONDRIAL"/>
    <property type="match status" value="1"/>
</dbReference>
<keyword evidence="3" id="KW-1185">Reference proteome</keyword>
<feature type="domain" description="FAS1-like dehydratase" evidence="1">
    <location>
        <begin position="80"/>
        <end position="136"/>
    </location>
</feature>
<evidence type="ECO:0000313" key="2">
    <source>
        <dbReference type="EMBL" id="GAA1999485.1"/>
    </source>
</evidence>
<dbReference type="Gene3D" id="3.10.129.10">
    <property type="entry name" value="Hotdog Thioesterase"/>
    <property type="match status" value="2"/>
</dbReference>
<dbReference type="InterPro" id="IPR039569">
    <property type="entry name" value="FAS1-like_DH_region"/>
</dbReference>
<dbReference type="RefSeq" id="WP_344306467.1">
    <property type="nucleotide sequence ID" value="NZ_BAAANO010000004.1"/>
</dbReference>
<dbReference type="InterPro" id="IPR029069">
    <property type="entry name" value="HotDog_dom_sf"/>
</dbReference>
<dbReference type="SUPFAM" id="SSF54637">
    <property type="entry name" value="Thioesterase/thiol ester dehydrase-isomerase"/>
    <property type="match status" value="2"/>
</dbReference>
<dbReference type="EMBL" id="BAAANO010000004">
    <property type="protein sequence ID" value="GAA1999485.1"/>
    <property type="molecule type" value="Genomic_DNA"/>
</dbReference>
<accession>A0ABN2T6C4</accession>
<reference evidence="2 3" key="1">
    <citation type="journal article" date="2019" name="Int. J. Syst. Evol. Microbiol.">
        <title>The Global Catalogue of Microorganisms (GCM) 10K type strain sequencing project: providing services to taxonomists for standard genome sequencing and annotation.</title>
        <authorList>
            <consortium name="The Broad Institute Genomics Platform"/>
            <consortium name="The Broad Institute Genome Sequencing Center for Infectious Disease"/>
            <person name="Wu L."/>
            <person name="Ma J."/>
        </authorList>
    </citation>
    <scope>NUCLEOTIDE SEQUENCE [LARGE SCALE GENOMIC DNA]</scope>
    <source>
        <strain evidence="2 3">JCM 14546</strain>
    </source>
</reference>
<name>A0ABN2T6C4_9MICO</name>